<dbReference type="PANTHER" id="PTHR24421:SF56">
    <property type="entry name" value="OXYGEN SENSOR HISTIDINE KINASE RESPONSE REGULATOR DOST"/>
    <property type="match status" value="1"/>
</dbReference>
<keyword evidence="2" id="KW-0418">Kinase</keyword>
<dbReference type="SMART" id="SM00065">
    <property type="entry name" value="GAF"/>
    <property type="match status" value="1"/>
</dbReference>
<evidence type="ECO:0000313" key="6">
    <source>
        <dbReference type="EMBL" id="WRL63371.1"/>
    </source>
</evidence>
<reference evidence="6 7" key="1">
    <citation type="submission" date="2023-12" db="EMBL/GenBank/DDBJ databases">
        <title>Blastococcus brunescens sp. nov., an actonobacterium isolated from sandstone collected in sahara desert.</title>
        <authorList>
            <person name="Gtari M."/>
            <person name="Ghodhbane F."/>
        </authorList>
    </citation>
    <scope>NUCLEOTIDE SEQUENCE [LARGE SCALE GENOMIC DNA]</scope>
    <source>
        <strain evidence="6 7">BMG 8361</strain>
    </source>
</reference>
<gene>
    <name evidence="6" type="ORF">U6N30_27095</name>
</gene>
<dbReference type="InterPro" id="IPR011712">
    <property type="entry name" value="Sig_transdc_His_kin_sub3_dim/P"/>
</dbReference>
<evidence type="ECO:0000256" key="1">
    <source>
        <dbReference type="ARBA" id="ARBA00022679"/>
    </source>
</evidence>
<dbReference type="Pfam" id="PF07730">
    <property type="entry name" value="HisKA_3"/>
    <property type="match status" value="1"/>
</dbReference>
<dbReference type="InterPro" id="IPR003018">
    <property type="entry name" value="GAF"/>
</dbReference>
<proteinExistence type="predicted"/>
<keyword evidence="3" id="KW-0902">Two-component regulatory system</keyword>
<evidence type="ECO:0000259" key="4">
    <source>
        <dbReference type="SMART" id="SM00065"/>
    </source>
</evidence>
<evidence type="ECO:0000259" key="5">
    <source>
        <dbReference type="SMART" id="SM00387"/>
    </source>
</evidence>
<dbReference type="PANTHER" id="PTHR24421">
    <property type="entry name" value="NITRATE/NITRITE SENSOR PROTEIN NARX-RELATED"/>
    <property type="match status" value="1"/>
</dbReference>
<dbReference type="InterPro" id="IPR029016">
    <property type="entry name" value="GAF-like_dom_sf"/>
</dbReference>
<dbReference type="RefSeq" id="WP_324274706.1">
    <property type="nucleotide sequence ID" value="NZ_CP141261.1"/>
</dbReference>
<organism evidence="6 7">
    <name type="scientific">Blastococcus brunescens</name>
    <dbReference type="NCBI Taxonomy" id="1564165"/>
    <lineage>
        <taxon>Bacteria</taxon>
        <taxon>Bacillati</taxon>
        <taxon>Actinomycetota</taxon>
        <taxon>Actinomycetes</taxon>
        <taxon>Geodermatophilales</taxon>
        <taxon>Geodermatophilaceae</taxon>
        <taxon>Blastococcus</taxon>
    </lineage>
</organism>
<evidence type="ECO:0000256" key="2">
    <source>
        <dbReference type="ARBA" id="ARBA00022777"/>
    </source>
</evidence>
<dbReference type="InterPro" id="IPR003594">
    <property type="entry name" value="HATPase_dom"/>
</dbReference>
<accession>A0ABZ1AXS5</accession>
<keyword evidence="1" id="KW-0808">Transferase</keyword>
<dbReference type="SUPFAM" id="SSF55781">
    <property type="entry name" value="GAF domain-like"/>
    <property type="match status" value="2"/>
</dbReference>
<dbReference type="Gene3D" id="3.30.565.10">
    <property type="entry name" value="Histidine kinase-like ATPase, C-terminal domain"/>
    <property type="match status" value="1"/>
</dbReference>
<sequence length="432" mass="46011">MRSFLGVPVRVREAVFGNLYLTEKRTGEPFTPADAEVVQALAGVAGLAIENARLAEQAETRRRWDQAATEMATALLSGADPEDVLRAVSTRVSVLTDADVAGVLAVSPDQPESLTILAAAGHAADDVEGVRVPLTGTDLGTIHETGGGRLIEDISTMPLVGTRAAVVVELTEGYGPALVAPLGTGTAGGLLVALRAAGRAPFCPEELDLLESFAAQASVVLELARSQQRARRLQVQADRERIARDLHDHVVQRIFATALALDRLGRSLESDRGDVAAALSERVEDLHGTIARIRSSIFELHEPRDASTAAFQSRLAEILRSVTDGHELRPDLRIRCDHDELPPALVTDLVAVVRELVTNVVRHARARRVTVSVEVRDTACVVVTDDGRGLPPVTVRSGLANLADRAERRGGAMACTSSPSGTEIRWTAPVPA</sequence>
<name>A0ABZ1AXS5_9ACTN</name>
<dbReference type="EMBL" id="CP141261">
    <property type="protein sequence ID" value="WRL63371.1"/>
    <property type="molecule type" value="Genomic_DNA"/>
</dbReference>
<dbReference type="Pfam" id="PF01590">
    <property type="entry name" value="GAF"/>
    <property type="match status" value="2"/>
</dbReference>
<dbReference type="Gene3D" id="1.20.5.1930">
    <property type="match status" value="1"/>
</dbReference>
<dbReference type="Proteomes" id="UP001324287">
    <property type="component" value="Chromosome"/>
</dbReference>
<dbReference type="SUPFAM" id="SSF55874">
    <property type="entry name" value="ATPase domain of HSP90 chaperone/DNA topoisomerase II/histidine kinase"/>
    <property type="match status" value="1"/>
</dbReference>
<feature type="domain" description="Histidine kinase/HSP90-like ATPase" evidence="5">
    <location>
        <begin position="344"/>
        <end position="432"/>
    </location>
</feature>
<dbReference type="InterPro" id="IPR050482">
    <property type="entry name" value="Sensor_HK_TwoCompSys"/>
</dbReference>
<protein>
    <submittedName>
        <fullName evidence="6">GAF domain-containing protein</fullName>
    </submittedName>
</protein>
<dbReference type="InterPro" id="IPR036890">
    <property type="entry name" value="HATPase_C_sf"/>
</dbReference>
<feature type="domain" description="GAF" evidence="4">
    <location>
        <begin position="80"/>
        <end position="231"/>
    </location>
</feature>
<evidence type="ECO:0000313" key="7">
    <source>
        <dbReference type="Proteomes" id="UP001324287"/>
    </source>
</evidence>
<evidence type="ECO:0000256" key="3">
    <source>
        <dbReference type="ARBA" id="ARBA00023012"/>
    </source>
</evidence>
<dbReference type="SMART" id="SM00387">
    <property type="entry name" value="HATPase_c"/>
    <property type="match status" value="1"/>
</dbReference>
<dbReference type="Gene3D" id="3.30.450.40">
    <property type="match status" value="2"/>
</dbReference>
<dbReference type="Pfam" id="PF02518">
    <property type="entry name" value="HATPase_c"/>
    <property type="match status" value="1"/>
</dbReference>
<keyword evidence="7" id="KW-1185">Reference proteome</keyword>